<sequence length="360" mass="41130">MDRDQCCKVLGLKSIHTKKELNSAYKAMSKKYHPDLVGPAGKPFFIQITNAYKTLLEQFSKKAKNINQSGSSFEQMKKVNRKQEQPNLNRPEEKEKEKFNKQFDEMKQQIQGKTNSEYMYNNNSEYVERTRQQFESENSEINNIIYNNRPIMQYNPQDFNNYFEQVKRSNTGIDLYNEQVQPVHNYSNQMDLYGQSSQSGQPGQSSQPSQSGNLGQPSQSGNLGQSGNHTDMGMYSIPSEFELNRNTSNFVMQEQPLSQQEIQQRMSQRNNPTIFSQPGPLGQPGQPGPLGQSGQSSNLGQSSPLGQSGQQDLIYNISENQQLLLQQLKQNNNAMSNSEIIKTMNKISSNQEKLLKRFNY</sequence>
<dbReference type="InterPro" id="IPR036869">
    <property type="entry name" value="J_dom_sf"/>
</dbReference>
<dbReference type="InterPro" id="IPR001623">
    <property type="entry name" value="DnaJ_domain"/>
</dbReference>
<name>A0A6C0J4R7_9ZZZZ</name>
<dbReference type="Gene3D" id="1.10.287.110">
    <property type="entry name" value="DnaJ domain"/>
    <property type="match status" value="1"/>
</dbReference>
<feature type="region of interest" description="Disordered" evidence="1">
    <location>
        <begin position="255"/>
        <end position="309"/>
    </location>
</feature>
<feature type="compositionally biased region" description="Low complexity" evidence="1">
    <location>
        <begin position="276"/>
        <end position="309"/>
    </location>
</feature>
<feature type="region of interest" description="Disordered" evidence="1">
    <location>
        <begin position="68"/>
        <end position="96"/>
    </location>
</feature>
<evidence type="ECO:0000313" key="3">
    <source>
        <dbReference type="EMBL" id="QHT99760.1"/>
    </source>
</evidence>
<evidence type="ECO:0000256" key="1">
    <source>
        <dbReference type="SAM" id="MobiDB-lite"/>
    </source>
</evidence>
<reference evidence="3" key="1">
    <citation type="journal article" date="2020" name="Nature">
        <title>Giant virus diversity and host interactions through global metagenomics.</title>
        <authorList>
            <person name="Schulz F."/>
            <person name="Roux S."/>
            <person name="Paez-Espino D."/>
            <person name="Jungbluth S."/>
            <person name="Walsh D.A."/>
            <person name="Denef V.J."/>
            <person name="McMahon K.D."/>
            <person name="Konstantinidis K.T."/>
            <person name="Eloe-Fadrosh E.A."/>
            <person name="Kyrpides N.C."/>
            <person name="Woyke T."/>
        </authorList>
    </citation>
    <scope>NUCLEOTIDE SEQUENCE</scope>
    <source>
        <strain evidence="3">GVMAG-M-3300025727-45</strain>
    </source>
</reference>
<dbReference type="SUPFAM" id="SSF46565">
    <property type="entry name" value="Chaperone J-domain"/>
    <property type="match status" value="1"/>
</dbReference>
<accession>A0A6C0J4R7</accession>
<feature type="domain" description="J" evidence="2">
    <location>
        <begin position="5"/>
        <end position="70"/>
    </location>
</feature>
<dbReference type="CDD" id="cd06257">
    <property type="entry name" value="DnaJ"/>
    <property type="match status" value="1"/>
</dbReference>
<dbReference type="Pfam" id="PF00226">
    <property type="entry name" value="DnaJ"/>
    <property type="match status" value="1"/>
</dbReference>
<organism evidence="3">
    <name type="scientific">viral metagenome</name>
    <dbReference type="NCBI Taxonomy" id="1070528"/>
    <lineage>
        <taxon>unclassified sequences</taxon>
        <taxon>metagenomes</taxon>
        <taxon>organismal metagenomes</taxon>
    </lineage>
</organism>
<feature type="compositionally biased region" description="Low complexity" evidence="1">
    <location>
        <begin position="255"/>
        <end position="264"/>
    </location>
</feature>
<feature type="compositionally biased region" description="Polar residues" evidence="1">
    <location>
        <begin position="265"/>
        <end position="275"/>
    </location>
</feature>
<dbReference type="SMART" id="SM00271">
    <property type="entry name" value="DnaJ"/>
    <property type="match status" value="1"/>
</dbReference>
<feature type="region of interest" description="Disordered" evidence="1">
    <location>
        <begin position="190"/>
        <end position="235"/>
    </location>
</feature>
<dbReference type="EMBL" id="MN740314">
    <property type="protein sequence ID" value="QHT99760.1"/>
    <property type="molecule type" value="Genomic_DNA"/>
</dbReference>
<protein>
    <recommendedName>
        <fullName evidence="2">J domain-containing protein</fullName>
    </recommendedName>
</protein>
<dbReference type="PROSITE" id="PS50076">
    <property type="entry name" value="DNAJ_2"/>
    <property type="match status" value="1"/>
</dbReference>
<feature type="compositionally biased region" description="Low complexity" evidence="1">
    <location>
        <begin position="194"/>
        <end position="221"/>
    </location>
</feature>
<feature type="compositionally biased region" description="Basic and acidic residues" evidence="1">
    <location>
        <begin position="75"/>
        <end position="96"/>
    </location>
</feature>
<proteinExistence type="predicted"/>
<dbReference type="AlphaFoldDB" id="A0A6C0J4R7"/>
<evidence type="ECO:0000259" key="2">
    <source>
        <dbReference type="PROSITE" id="PS50076"/>
    </source>
</evidence>